<dbReference type="EC" id="3.1.6.1" evidence="5"/>
<proteinExistence type="inferred from homology"/>
<dbReference type="Proteomes" id="UP000317238">
    <property type="component" value="Unassembled WGS sequence"/>
</dbReference>
<sequence length="472" mass="52587" precursor="true">MDNLRCLSLMHQYATAAMLLLLLSGSVFGDQTASERPPNIVLMFADDLGYGDIGCYGHPYARTPAIDQLAKEGTRFTQFYVTGVTCNPSRTGLMTGLFPARLPKYAADFGFGDRTTITELLKKRGYSTGHFGKWHIGPRDSDGTYGIDLVETIGKARDATSGKTGRDHDLYSAAIDFIRDNKEGPFYVNIWGHATHFPVNTADGLVAEFKDVKVDRNDFSLTMQHKFDECQKIGGDLDESMRQYLGDVYQIDLNVGRVLKTLDELGLRENTIVVFSSDHGPAPVILGKQGAREFSNNMLGYAGELRGGKHEQYEGGTRVPFVIRWPGKVQAGRVDSANIASFVDWLPTLCSIAGIKELPSQLDGEDISDIWFGADRQRTKPLFWRTSSTGSTPAMRVDNWKLHLPRKQRGGPELYDLSVDPSERNNIAETHPEVVASLGKSLQAWVAELPAEYEKIEKTEPKKRSRDRKKNR</sequence>
<feature type="chain" id="PRO_5022968427" evidence="3">
    <location>
        <begin position="30"/>
        <end position="472"/>
    </location>
</feature>
<evidence type="ECO:0000256" key="3">
    <source>
        <dbReference type="SAM" id="SignalP"/>
    </source>
</evidence>
<dbReference type="PANTHER" id="PTHR42693:SF53">
    <property type="entry name" value="ENDO-4-O-SULFATASE"/>
    <property type="match status" value="1"/>
</dbReference>
<feature type="signal peptide" evidence="3">
    <location>
        <begin position="1"/>
        <end position="29"/>
    </location>
</feature>
<evidence type="ECO:0000256" key="2">
    <source>
        <dbReference type="ARBA" id="ARBA00022801"/>
    </source>
</evidence>
<feature type="domain" description="Sulfatase N-terminal" evidence="4">
    <location>
        <begin position="38"/>
        <end position="355"/>
    </location>
</feature>
<dbReference type="Gene3D" id="3.40.720.10">
    <property type="entry name" value="Alkaline Phosphatase, subunit A"/>
    <property type="match status" value="1"/>
</dbReference>
<dbReference type="PANTHER" id="PTHR42693">
    <property type="entry name" value="ARYLSULFATASE FAMILY MEMBER"/>
    <property type="match status" value="1"/>
</dbReference>
<organism evidence="5 6">
    <name type="scientific">Crateriforma conspicua</name>
    <dbReference type="NCBI Taxonomy" id="2527996"/>
    <lineage>
        <taxon>Bacteria</taxon>
        <taxon>Pseudomonadati</taxon>
        <taxon>Planctomycetota</taxon>
        <taxon>Planctomycetia</taxon>
        <taxon>Planctomycetales</taxon>
        <taxon>Planctomycetaceae</taxon>
        <taxon>Crateriforma</taxon>
    </lineage>
</organism>
<evidence type="ECO:0000259" key="4">
    <source>
        <dbReference type="Pfam" id="PF00884"/>
    </source>
</evidence>
<dbReference type="InterPro" id="IPR017850">
    <property type="entry name" value="Alkaline_phosphatase_core_sf"/>
</dbReference>
<comment type="caution">
    <text evidence="5">The sequence shown here is derived from an EMBL/GenBank/DDBJ whole genome shotgun (WGS) entry which is preliminary data.</text>
</comment>
<dbReference type="EMBL" id="SJPL01000001">
    <property type="protein sequence ID" value="TWT68668.1"/>
    <property type="molecule type" value="Genomic_DNA"/>
</dbReference>
<dbReference type="GO" id="GO:0004065">
    <property type="term" value="F:arylsulfatase activity"/>
    <property type="evidence" value="ECO:0007669"/>
    <property type="project" value="UniProtKB-EC"/>
</dbReference>
<keyword evidence="2 5" id="KW-0378">Hydrolase</keyword>
<dbReference type="SUPFAM" id="SSF53649">
    <property type="entry name" value="Alkaline phosphatase-like"/>
    <property type="match status" value="1"/>
</dbReference>
<protein>
    <submittedName>
        <fullName evidence="5">Arylsulfatase</fullName>
        <ecNumber evidence="5">3.1.6.1</ecNumber>
    </submittedName>
</protein>
<keyword evidence="6" id="KW-1185">Reference proteome</keyword>
<keyword evidence="3" id="KW-0732">Signal</keyword>
<comment type="similarity">
    <text evidence="1">Belongs to the sulfatase family.</text>
</comment>
<dbReference type="InterPro" id="IPR000917">
    <property type="entry name" value="Sulfatase_N"/>
</dbReference>
<dbReference type="InterPro" id="IPR050738">
    <property type="entry name" value="Sulfatase"/>
</dbReference>
<dbReference type="AlphaFoldDB" id="A0A5C5Y110"/>
<evidence type="ECO:0000313" key="5">
    <source>
        <dbReference type="EMBL" id="TWT68668.1"/>
    </source>
</evidence>
<name>A0A5C5Y110_9PLAN</name>
<accession>A0A5C5Y110</accession>
<reference evidence="5 6" key="1">
    <citation type="submission" date="2019-02" db="EMBL/GenBank/DDBJ databases">
        <title>Deep-cultivation of Planctomycetes and their phenomic and genomic characterization uncovers novel biology.</title>
        <authorList>
            <person name="Wiegand S."/>
            <person name="Jogler M."/>
            <person name="Boedeker C."/>
            <person name="Pinto D."/>
            <person name="Vollmers J."/>
            <person name="Rivas-Marin E."/>
            <person name="Kohn T."/>
            <person name="Peeters S.H."/>
            <person name="Heuer A."/>
            <person name="Rast P."/>
            <person name="Oberbeckmann S."/>
            <person name="Bunk B."/>
            <person name="Jeske O."/>
            <person name="Meyerdierks A."/>
            <person name="Storesund J.E."/>
            <person name="Kallscheuer N."/>
            <person name="Luecker S."/>
            <person name="Lage O.M."/>
            <person name="Pohl T."/>
            <person name="Merkel B.J."/>
            <person name="Hornburger P."/>
            <person name="Mueller R.-W."/>
            <person name="Bruemmer F."/>
            <person name="Labrenz M."/>
            <person name="Spormann A.M."/>
            <person name="Op Den Camp H."/>
            <person name="Overmann J."/>
            <person name="Amann R."/>
            <person name="Jetten M.S.M."/>
            <person name="Mascher T."/>
            <person name="Medema M.H."/>
            <person name="Devos D.P."/>
            <person name="Kaster A.-K."/>
            <person name="Ovreas L."/>
            <person name="Rohde M."/>
            <person name="Galperin M.Y."/>
            <person name="Jogler C."/>
        </authorList>
    </citation>
    <scope>NUCLEOTIDE SEQUENCE [LARGE SCALE GENOMIC DNA]</scope>
    <source>
        <strain evidence="5 6">Pan14r</strain>
    </source>
</reference>
<evidence type="ECO:0000313" key="6">
    <source>
        <dbReference type="Proteomes" id="UP000317238"/>
    </source>
</evidence>
<dbReference type="Pfam" id="PF00884">
    <property type="entry name" value="Sulfatase"/>
    <property type="match status" value="1"/>
</dbReference>
<gene>
    <name evidence="5" type="primary">atsA_18</name>
    <name evidence="5" type="ORF">Pan14r_09150</name>
</gene>
<dbReference type="Gene3D" id="3.30.1120.10">
    <property type="match status" value="1"/>
</dbReference>
<evidence type="ECO:0000256" key="1">
    <source>
        <dbReference type="ARBA" id="ARBA00008779"/>
    </source>
</evidence>